<dbReference type="PANTHER" id="PTHR33393:SF11">
    <property type="entry name" value="POLYGLUTAMINE SYNTHESIS ACCESSORY PROTEIN RV0574C-RELATED"/>
    <property type="match status" value="1"/>
</dbReference>
<dbReference type="SMART" id="SM00854">
    <property type="entry name" value="PGA_cap"/>
    <property type="match status" value="1"/>
</dbReference>
<sequence>MTAPGDGPVTLLLSGDVMLGRGIDQVLAHPGDPTLTEPCVHDARRYVELCEEVSGPVPRAVADGYPWGEALAELTGPGVHVRVLNLETSITGGGEPAAGKTVHYRMNPANLGALRAARPDVCVLANNHVLDYGADGLRDTLEALASAKMAVAGAGRDVAEAWTPARARVDEDRRVVVLAWGHPSAGVARAWAAGPHEPGVALLPDLSDATTVAVAGRVRAEKSRGSIVVVSLHWGTNWGWTVPAEQVRFAHRLVDAGADVVHGHSSHHPRPLEVYAGRLILYGCGDLVNDYEGIRGFERYRDELRLLYRVTVTTDGSLAAAELIPYRSRRLRLEQADPIDARWLAAALDRWSHPRGVRVRRTSANRLALDVA</sequence>
<dbReference type="EMBL" id="JACCBG010000001">
    <property type="protein sequence ID" value="NYD43431.1"/>
    <property type="molecule type" value="Genomic_DNA"/>
</dbReference>
<comment type="similarity">
    <text evidence="1">Belongs to the CapA family.</text>
</comment>
<evidence type="ECO:0000313" key="3">
    <source>
        <dbReference type="EMBL" id="NYD43431.1"/>
    </source>
</evidence>
<dbReference type="InterPro" id="IPR052169">
    <property type="entry name" value="CW_Biosynth-Accessory"/>
</dbReference>
<evidence type="ECO:0000313" key="4">
    <source>
        <dbReference type="Proteomes" id="UP000535511"/>
    </source>
</evidence>
<comment type="caution">
    <text evidence="3">The sequence shown here is derived from an EMBL/GenBank/DDBJ whole genome shotgun (WGS) entry which is preliminary data.</text>
</comment>
<dbReference type="PANTHER" id="PTHR33393">
    <property type="entry name" value="POLYGLUTAMINE SYNTHESIS ACCESSORY PROTEIN RV0574C-RELATED"/>
    <property type="match status" value="1"/>
</dbReference>
<dbReference type="InterPro" id="IPR019079">
    <property type="entry name" value="Capsule_synth_CapA"/>
</dbReference>
<evidence type="ECO:0000256" key="1">
    <source>
        <dbReference type="ARBA" id="ARBA00005662"/>
    </source>
</evidence>
<dbReference type="Proteomes" id="UP000535511">
    <property type="component" value="Unassembled WGS sequence"/>
</dbReference>
<dbReference type="Gene3D" id="3.60.21.10">
    <property type="match status" value="1"/>
</dbReference>
<gene>
    <name evidence="3" type="ORF">BJZ21_003514</name>
</gene>
<dbReference type="AlphaFoldDB" id="A0A7Y9JCM1"/>
<dbReference type="InterPro" id="IPR029052">
    <property type="entry name" value="Metallo-depent_PP-like"/>
</dbReference>
<dbReference type="CDD" id="cd07381">
    <property type="entry name" value="MPP_CapA"/>
    <property type="match status" value="1"/>
</dbReference>
<feature type="domain" description="Capsule synthesis protein CapA" evidence="2">
    <location>
        <begin position="10"/>
        <end position="291"/>
    </location>
</feature>
<organism evidence="3 4">
    <name type="scientific">Nocardioides panaciterrulae</name>
    <dbReference type="NCBI Taxonomy" id="661492"/>
    <lineage>
        <taxon>Bacteria</taxon>
        <taxon>Bacillati</taxon>
        <taxon>Actinomycetota</taxon>
        <taxon>Actinomycetes</taxon>
        <taxon>Propionibacteriales</taxon>
        <taxon>Nocardioidaceae</taxon>
        <taxon>Nocardioides</taxon>
    </lineage>
</organism>
<proteinExistence type="inferred from homology"/>
<dbReference type="Pfam" id="PF09587">
    <property type="entry name" value="PGA_cap"/>
    <property type="match status" value="1"/>
</dbReference>
<evidence type="ECO:0000259" key="2">
    <source>
        <dbReference type="SMART" id="SM00854"/>
    </source>
</evidence>
<dbReference type="RefSeq" id="WP_179664967.1">
    <property type="nucleotide sequence ID" value="NZ_JACCBG010000001.1"/>
</dbReference>
<reference evidence="3 4" key="1">
    <citation type="submission" date="2020-07" db="EMBL/GenBank/DDBJ databases">
        <title>Sequencing the genomes of 1000 actinobacteria strains.</title>
        <authorList>
            <person name="Klenk H.-P."/>
        </authorList>
    </citation>
    <scope>NUCLEOTIDE SEQUENCE [LARGE SCALE GENOMIC DNA]</scope>
    <source>
        <strain evidence="3 4">DSM 21350</strain>
    </source>
</reference>
<protein>
    <submittedName>
        <fullName evidence="3">Poly-gamma-glutamate synthesis protein (Capsule biosynthesis protein)</fullName>
    </submittedName>
</protein>
<accession>A0A7Y9JCM1</accession>
<keyword evidence="4" id="KW-1185">Reference proteome</keyword>
<name>A0A7Y9JCM1_9ACTN</name>
<dbReference type="SUPFAM" id="SSF56300">
    <property type="entry name" value="Metallo-dependent phosphatases"/>
    <property type="match status" value="1"/>
</dbReference>